<dbReference type="Proteomes" id="UP001597183">
    <property type="component" value="Unassembled WGS sequence"/>
</dbReference>
<protein>
    <submittedName>
        <fullName evidence="2">Helix-turn-helix domain-containing protein</fullName>
    </submittedName>
</protein>
<feature type="domain" description="Helix-turn-helix" evidence="1">
    <location>
        <begin position="2"/>
        <end position="51"/>
    </location>
</feature>
<comment type="caution">
    <text evidence="2">The sequence shown here is derived from an EMBL/GenBank/DDBJ whole genome shotgun (WGS) entry which is preliminary data.</text>
</comment>
<dbReference type="NCBIfam" id="TIGR01764">
    <property type="entry name" value="excise"/>
    <property type="match status" value="1"/>
</dbReference>
<keyword evidence="3" id="KW-1185">Reference proteome</keyword>
<dbReference type="EMBL" id="JBHTMK010000049">
    <property type="protein sequence ID" value="MFD1370989.1"/>
    <property type="molecule type" value="Genomic_DNA"/>
</dbReference>
<organism evidence="2 3">
    <name type="scientific">Actinoplanes sichuanensis</name>
    <dbReference type="NCBI Taxonomy" id="512349"/>
    <lineage>
        <taxon>Bacteria</taxon>
        <taxon>Bacillati</taxon>
        <taxon>Actinomycetota</taxon>
        <taxon>Actinomycetes</taxon>
        <taxon>Micromonosporales</taxon>
        <taxon>Micromonosporaceae</taxon>
        <taxon>Actinoplanes</taxon>
    </lineage>
</organism>
<dbReference type="InterPro" id="IPR010093">
    <property type="entry name" value="SinI_DNA-bd"/>
</dbReference>
<dbReference type="Pfam" id="PF12728">
    <property type="entry name" value="HTH_17"/>
    <property type="match status" value="1"/>
</dbReference>
<evidence type="ECO:0000259" key="1">
    <source>
        <dbReference type="Pfam" id="PF12728"/>
    </source>
</evidence>
<reference evidence="3" key="1">
    <citation type="journal article" date="2019" name="Int. J. Syst. Evol. Microbiol.">
        <title>The Global Catalogue of Microorganisms (GCM) 10K type strain sequencing project: providing services to taxonomists for standard genome sequencing and annotation.</title>
        <authorList>
            <consortium name="The Broad Institute Genomics Platform"/>
            <consortium name="The Broad Institute Genome Sequencing Center for Infectious Disease"/>
            <person name="Wu L."/>
            <person name="Ma J."/>
        </authorList>
    </citation>
    <scope>NUCLEOTIDE SEQUENCE [LARGE SCALE GENOMIC DNA]</scope>
    <source>
        <strain evidence="3">CCM 7526</strain>
    </source>
</reference>
<accession>A0ABW4AJF4</accession>
<proteinExistence type="predicted"/>
<dbReference type="RefSeq" id="WP_317789047.1">
    <property type="nucleotide sequence ID" value="NZ_AP028461.1"/>
</dbReference>
<sequence length="86" mass="9575">MVYTVKEVAEMLSLALGGTYALIRSGEIPAIKLGGRWVIPKGRFHAWLDSCRVEPEADPDIDPKLIEQAHAEVLAAIQRRRERHGA</sequence>
<name>A0ABW4AJF4_9ACTN</name>
<gene>
    <name evidence="2" type="ORF">ACFQ5G_37095</name>
</gene>
<dbReference type="InterPro" id="IPR041657">
    <property type="entry name" value="HTH_17"/>
</dbReference>
<evidence type="ECO:0000313" key="2">
    <source>
        <dbReference type="EMBL" id="MFD1370989.1"/>
    </source>
</evidence>
<evidence type="ECO:0000313" key="3">
    <source>
        <dbReference type="Proteomes" id="UP001597183"/>
    </source>
</evidence>